<keyword evidence="2" id="KW-1185">Reference proteome</keyword>
<accession>A0ABW1ZK94</accession>
<evidence type="ECO:0000313" key="1">
    <source>
        <dbReference type="EMBL" id="MFC6660812.1"/>
    </source>
</evidence>
<gene>
    <name evidence="1" type="ORF">ACFP90_10985</name>
</gene>
<dbReference type="RefSeq" id="WP_380056025.1">
    <property type="nucleotide sequence ID" value="NZ_JBHSWB010000001.1"/>
</dbReference>
<dbReference type="Proteomes" id="UP001596317">
    <property type="component" value="Unassembled WGS sequence"/>
</dbReference>
<dbReference type="EMBL" id="JBHSWB010000001">
    <property type="protein sequence ID" value="MFC6660812.1"/>
    <property type="molecule type" value="Genomic_DNA"/>
</dbReference>
<comment type="caution">
    <text evidence="1">The sequence shown here is derived from an EMBL/GenBank/DDBJ whole genome shotgun (WGS) entry which is preliminary data.</text>
</comment>
<protein>
    <submittedName>
        <fullName evidence="1">Uncharacterized protein</fullName>
    </submittedName>
</protein>
<evidence type="ECO:0000313" key="2">
    <source>
        <dbReference type="Proteomes" id="UP001596317"/>
    </source>
</evidence>
<name>A0ABW1ZK94_9DEIO</name>
<reference evidence="2" key="1">
    <citation type="journal article" date="2019" name="Int. J. Syst. Evol. Microbiol.">
        <title>The Global Catalogue of Microorganisms (GCM) 10K type strain sequencing project: providing services to taxonomists for standard genome sequencing and annotation.</title>
        <authorList>
            <consortium name="The Broad Institute Genomics Platform"/>
            <consortium name="The Broad Institute Genome Sequencing Center for Infectious Disease"/>
            <person name="Wu L."/>
            <person name="Ma J."/>
        </authorList>
    </citation>
    <scope>NUCLEOTIDE SEQUENCE [LARGE SCALE GENOMIC DNA]</scope>
    <source>
        <strain evidence="2">CCUG 63830</strain>
    </source>
</reference>
<proteinExistence type="predicted"/>
<sequence length="46" mass="5182">MRLSPADLFTLLREAFLAFGQDKAPGWRRPSPTTPCSAWRRCCSSP</sequence>
<organism evidence="1 2">
    <name type="scientific">Deinococcus multiflagellatus</name>
    <dbReference type="NCBI Taxonomy" id="1656887"/>
    <lineage>
        <taxon>Bacteria</taxon>
        <taxon>Thermotogati</taxon>
        <taxon>Deinococcota</taxon>
        <taxon>Deinococci</taxon>
        <taxon>Deinococcales</taxon>
        <taxon>Deinococcaceae</taxon>
        <taxon>Deinococcus</taxon>
    </lineage>
</organism>